<dbReference type="RefSeq" id="WP_378067261.1">
    <property type="nucleotide sequence ID" value="NZ_JBHSBL010000015.1"/>
</dbReference>
<dbReference type="EMBL" id="JBHSBL010000015">
    <property type="protein sequence ID" value="MFC4066292.1"/>
    <property type="molecule type" value="Genomic_DNA"/>
</dbReference>
<proteinExistence type="predicted"/>
<sequence>MTAGEDRDAAVAAADERAARRFLEAGERVSVITFRVTPQERLVLDLVANRQGESLSAYVRSSALDVARSIIERGGGIEKFAERYARERDERTSELIHQIVTASSPSRGDSAD</sequence>
<dbReference type="Proteomes" id="UP001595867">
    <property type="component" value="Unassembled WGS sequence"/>
</dbReference>
<accession>A0ABV8IQ04</accession>
<evidence type="ECO:0000313" key="1">
    <source>
        <dbReference type="EMBL" id="MFC4066292.1"/>
    </source>
</evidence>
<name>A0ABV8IQ04_9ACTN</name>
<organism evidence="1 2">
    <name type="scientific">Actinoplanes subglobosus</name>
    <dbReference type="NCBI Taxonomy" id="1547892"/>
    <lineage>
        <taxon>Bacteria</taxon>
        <taxon>Bacillati</taxon>
        <taxon>Actinomycetota</taxon>
        <taxon>Actinomycetes</taxon>
        <taxon>Micromonosporales</taxon>
        <taxon>Micromonosporaceae</taxon>
        <taxon>Actinoplanes</taxon>
    </lineage>
</organism>
<evidence type="ECO:0000313" key="2">
    <source>
        <dbReference type="Proteomes" id="UP001595867"/>
    </source>
</evidence>
<dbReference type="Pfam" id="PF21983">
    <property type="entry name" value="NikA-like"/>
    <property type="match status" value="1"/>
</dbReference>
<keyword evidence="2" id="KW-1185">Reference proteome</keyword>
<dbReference type="Gene3D" id="1.20.5.780">
    <property type="entry name" value="Single helix bin"/>
    <property type="match status" value="1"/>
</dbReference>
<comment type="caution">
    <text evidence="1">The sequence shown here is derived from an EMBL/GenBank/DDBJ whole genome shotgun (WGS) entry which is preliminary data.</text>
</comment>
<gene>
    <name evidence="1" type="ORF">ACFO0C_15265</name>
</gene>
<protein>
    <submittedName>
        <fullName evidence="1">DUF1778 domain-containing protein</fullName>
    </submittedName>
</protein>
<dbReference type="InterPro" id="IPR053842">
    <property type="entry name" value="NikA-like"/>
</dbReference>
<reference evidence="2" key="1">
    <citation type="journal article" date="2019" name="Int. J. Syst. Evol. Microbiol.">
        <title>The Global Catalogue of Microorganisms (GCM) 10K type strain sequencing project: providing services to taxonomists for standard genome sequencing and annotation.</title>
        <authorList>
            <consortium name="The Broad Institute Genomics Platform"/>
            <consortium name="The Broad Institute Genome Sequencing Center for Infectious Disease"/>
            <person name="Wu L."/>
            <person name="Ma J."/>
        </authorList>
    </citation>
    <scope>NUCLEOTIDE SEQUENCE [LARGE SCALE GENOMIC DNA]</scope>
    <source>
        <strain evidence="2">TBRC 5832</strain>
    </source>
</reference>